<evidence type="ECO:0000256" key="1">
    <source>
        <dbReference type="SAM" id="MobiDB-lite"/>
    </source>
</evidence>
<organism evidence="2 3">
    <name type="scientific">Helicobacter jaachi</name>
    <dbReference type="NCBI Taxonomy" id="1677920"/>
    <lineage>
        <taxon>Bacteria</taxon>
        <taxon>Pseudomonadati</taxon>
        <taxon>Campylobacterota</taxon>
        <taxon>Epsilonproteobacteria</taxon>
        <taxon>Campylobacterales</taxon>
        <taxon>Helicobacteraceae</taxon>
        <taxon>Helicobacter</taxon>
    </lineage>
</organism>
<comment type="caution">
    <text evidence="2">The sequence shown here is derived from an EMBL/GenBank/DDBJ whole genome shotgun (WGS) entry which is preliminary data.</text>
</comment>
<reference evidence="2 3" key="1">
    <citation type="journal article" date="2014" name="Genome Announc.">
        <title>Draft genome sequences of eight enterohepatic helicobacter species isolated from both laboratory and wild rodents.</title>
        <authorList>
            <person name="Sheh A."/>
            <person name="Shen Z."/>
            <person name="Fox J.G."/>
        </authorList>
    </citation>
    <scope>NUCLEOTIDE SEQUENCE [LARGE SCALE GENOMIC DNA]</scope>
    <source>
        <strain evidence="2 3">MIT 09-6949</strain>
    </source>
</reference>
<accession>A0A4V6I2Q2</accession>
<name>A0A4V6I2Q2_9HELI</name>
<dbReference type="STRING" id="1677920.LS71_01060"/>
<proteinExistence type="predicted"/>
<evidence type="ECO:0008006" key="4">
    <source>
        <dbReference type="Google" id="ProtNLM"/>
    </source>
</evidence>
<dbReference type="AlphaFoldDB" id="A0A4V6I2Q2"/>
<feature type="region of interest" description="Disordered" evidence="1">
    <location>
        <begin position="219"/>
        <end position="243"/>
    </location>
</feature>
<gene>
    <name evidence="2" type="ORF">LS71_004105</name>
</gene>
<protein>
    <recommendedName>
        <fullName evidence="4">Transglycosylase SLT domain-containing protein</fullName>
    </recommendedName>
</protein>
<evidence type="ECO:0000313" key="2">
    <source>
        <dbReference type="EMBL" id="TLD96992.1"/>
    </source>
</evidence>
<dbReference type="EMBL" id="JRPR02000002">
    <property type="protein sequence ID" value="TLD96992.1"/>
    <property type="molecule type" value="Genomic_DNA"/>
</dbReference>
<dbReference type="OrthoDB" id="5347225at2"/>
<sequence>MRQCSVILGLLALYVLVGYALPLHKIEGKCVQPKDFNKNQKQVILKAFKYGAKSGFGYTMAAIAWKESCAGEYRINFADPSAGIYHAHIPGILKKHKQTDSNFMRNMVGELLIRDDDFASFTALEELTYWYKVRKGNWYEVIKSYNKGFSWEKDKERDKMAIAYFEDISRRVKDLQAYMPKLSLSAARLAKTDYALDFLHSQVRTATPNVKTDLRANADVKKQNTESKPLNASKQKPFVILEE</sequence>
<evidence type="ECO:0000313" key="3">
    <source>
        <dbReference type="Proteomes" id="UP000029733"/>
    </source>
</evidence>
<keyword evidence="3" id="KW-1185">Reference proteome</keyword>
<dbReference type="Proteomes" id="UP000029733">
    <property type="component" value="Unassembled WGS sequence"/>
</dbReference>